<dbReference type="EMBL" id="VSSQ01101302">
    <property type="protein sequence ID" value="MPN43112.1"/>
    <property type="molecule type" value="Genomic_DNA"/>
</dbReference>
<accession>A0A645HX94</accession>
<comment type="caution">
    <text evidence="1">The sequence shown here is derived from an EMBL/GenBank/DDBJ whole genome shotgun (WGS) entry which is preliminary data.</text>
</comment>
<proteinExistence type="predicted"/>
<name>A0A645HX94_9ZZZZ</name>
<evidence type="ECO:0000313" key="1">
    <source>
        <dbReference type="EMBL" id="MPN43112.1"/>
    </source>
</evidence>
<dbReference type="AlphaFoldDB" id="A0A645HX94"/>
<gene>
    <name evidence="1" type="ORF">SDC9_190671</name>
</gene>
<reference evidence="1" key="1">
    <citation type="submission" date="2019-08" db="EMBL/GenBank/DDBJ databases">
        <authorList>
            <person name="Kucharzyk K."/>
            <person name="Murdoch R.W."/>
            <person name="Higgins S."/>
            <person name="Loffler F."/>
        </authorList>
    </citation>
    <scope>NUCLEOTIDE SEQUENCE</scope>
</reference>
<protein>
    <submittedName>
        <fullName evidence="1">Uncharacterized protein</fullName>
    </submittedName>
</protein>
<sequence>MVGRDRLRRLKQALVAGLRCLHGAMPQRAAERSNLPAAAHPHQGKGMAEHMKIYRLGQAAA</sequence>
<organism evidence="1">
    <name type="scientific">bioreactor metagenome</name>
    <dbReference type="NCBI Taxonomy" id="1076179"/>
    <lineage>
        <taxon>unclassified sequences</taxon>
        <taxon>metagenomes</taxon>
        <taxon>ecological metagenomes</taxon>
    </lineage>
</organism>